<protein>
    <submittedName>
        <fullName evidence="1">Uncharacterized protein</fullName>
    </submittedName>
</protein>
<dbReference type="STRING" id="1324314.BVG16_15820"/>
<dbReference type="AlphaFoldDB" id="A0A1T2XAC3"/>
<evidence type="ECO:0000313" key="1">
    <source>
        <dbReference type="EMBL" id="OPA76646.1"/>
    </source>
</evidence>
<accession>A0A1T2XAC3</accession>
<dbReference type="EMBL" id="MSZX01000006">
    <property type="protein sequence ID" value="OPA76646.1"/>
    <property type="molecule type" value="Genomic_DNA"/>
</dbReference>
<sequence length="65" mass="7440">MIYFKGDEVKLKSGELAEVLDTWGVARTWHKLKSSNGNIIFAMSENIEMIVKRQVDKKGKGWKAK</sequence>
<dbReference type="Proteomes" id="UP000190188">
    <property type="component" value="Unassembled WGS sequence"/>
</dbReference>
<reference evidence="1 2" key="1">
    <citation type="submission" date="2017-01" db="EMBL/GenBank/DDBJ databases">
        <title>Genome analysis of Paenibacillus selenitrireducens ES3-24.</title>
        <authorList>
            <person name="Xu D."/>
            <person name="Yao R."/>
            <person name="Zheng S."/>
        </authorList>
    </citation>
    <scope>NUCLEOTIDE SEQUENCE [LARGE SCALE GENOMIC DNA]</scope>
    <source>
        <strain evidence="1 2">ES3-24</strain>
    </source>
</reference>
<name>A0A1T2XAC3_9BACL</name>
<comment type="caution">
    <text evidence="1">The sequence shown here is derived from an EMBL/GenBank/DDBJ whole genome shotgun (WGS) entry which is preliminary data.</text>
</comment>
<evidence type="ECO:0000313" key="2">
    <source>
        <dbReference type="Proteomes" id="UP000190188"/>
    </source>
</evidence>
<organism evidence="1 2">
    <name type="scientific">Paenibacillus selenitireducens</name>
    <dbReference type="NCBI Taxonomy" id="1324314"/>
    <lineage>
        <taxon>Bacteria</taxon>
        <taxon>Bacillati</taxon>
        <taxon>Bacillota</taxon>
        <taxon>Bacilli</taxon>
        <taxon>Bacillales</taxon>
        <taxon>Paenibacillaceae</taxon>
        <taxon>Paenibacillus</taxon>
    </lineage>
</organism>
<keyword evidence="2" id="KW-1185">Reference proteome</keyword>
<gene>
    <name evidence="1" type="ORF">BVG16_15820</name>
</gene>
<proteinExistence type="predicted"/>